<proteinExistence type="predicted"/>
<name>A0ABW3RTJ9_9BACL</name>
<keyword evidence="2" id="KW-1185">Reference proteome</keyword>
<dbReference type="Proteomes" id="UP001597262">
    <property type="component" value="Unassembled WGS sequence"/>
</dbReference>
<dbReference type="CDD" id="cd10929">
    <property type="entry name" value="CE4_u5"/>
    <property type="match status" value="1"/>
</dbReference>
<organism evidence="1 2">
    <name type="scientific">Paenibacillus puldeungensis</name>
    <dbReference type="NCBI Taxonomy" id="696536"/>
    <lineage>
        <taxon>Bacteria</taxon>
        <taxon>Bacillati</taxon>
        <taxon>Bacillota</taxon>
        <taxon>Bacilli</taxon>
        <taxon>Bacillales</taxon>
        <taxon>Paenibacillaceae</taxon>
        <taxon>Paenibacillus</taxon>
    </lineage>
</organism>
<evidence type="ECO:0000313" key="1">
    <source>
        <dbReference type="EMBL" id="MFD1175572.1"/>
    </source>
</evidence>
<accession>A0ABW3RTJ9</accession>
<evidence type="ECO:0000313" key="2">
    <source>
        <dbReference type="Proteomes" id="UP001597262"/>
    </source>
</evidence>
<dbReference type="EMBL" id="JBHTLM010000002">
    <property type="protein sequence ID" value="MFD1175572.1"/>
    <property type="molecule type" value="Genomic_DNA"/>
</dbReference>
<reference evidence="2" key="1">
    <citation type="journal article" date="2019" name="Int. J. Syst. Evol. Microbiol.">
        <title>The Global Catalogue of Microorganisms (GCM) 10K type strain sequencing project: providing services to taxonomists for standard genome sequencing and annotation.</title>
        <authorList>
            <consortium name="The Broad Institute Genomics Platform"/>
            <consortium name="The Broad Institute Genome Sequencing Center for Infectious Disease"/>
            <person name="Wu L."/>
            <person name="Ma J."/>
        </authorList>
    </citation>
    <scope>NUCLEOTIDE SEQUENCE [LARGE SCALE GENOMIC DNA]</scope>
    <source>
        <strain evidence="2">CCUG 59189</strain>
    </source>
</reference>
<protein>
    <submittedName>
        <fullName evidence="1">Polysaccharide deacetylase</fullName>
    </submittedName>
</protein>
<dbReference type="RefSeq" id="WP_379317044.1">
    <property type="nucleotide sequence ID" value="NZ_JBHTLM010000002.1"/>
</dbReference>
<comment type="caution">
    <text evidence="1">The sequence shown here is derived from an EMBL/GenBank/DDBJ whole genome shotgun (WGS) entry which is preliminary data.</text>
</comment>
<dbReference type="InterPro" id="IPR011330">
    <property type="entry name" value="Glyco_hydro/deAcase_b/a-brl"/>
</dbReference>
<dbReference type="Gene3D" id="3.20.20.370">
    <property type="entry name" value="Glycoside hydrolase/deacetylase"/>
    <property type="match status" value="1"/>
</dbReference>
<dbReference type="SUPFAM" id="SSF88713">
    <property type="entry name" value="Glycoside hydrolase/deacetylase"/>
    <property type="match status" value="1"/>
</dbReference>
<gene>
    <name evidence="1" type="ORF">ACFQ3W_04545</name>
</gene>
<sequence>MTPGKGTLVISLDFELYWGVRDLYSKQDYAMKWGGEREQIPRILDLFRQGGIHATWATVGLLFFKNKMEMLSGLPEDEPTYSDGCLSPYGGIRGDEVGEGEDDDPYHYAISLIDQIHATLGQRIASHTFSHFYCLEKGQSKSQFYSDLKAAVAAAEKRGIPLESLVLPRNQVCAEYLDGLAHLGFMSYRGNPQHRLYSSGYSAEDSLLRRVYRLADSYLNLTGHHTYTLQSVVPQAPVNLPASFFLRSTPQALRSLEPLRLKRILDGMTYAAKQGQVYHLWLHPYNAAGAADFRALERVVEHYGRLAERYEMTSLNMEELSDLVLKR</sequence>